<evidence type="ECO:0000256" key="2">
    <source>
        <dbReference type="ARBA" id="ARBA00008791"/>
    </source>
</evidence>
<sequence>MERFKNILFASYGSKEDATALDRANRLAGKNKAQITLTRTLAPIPSVAGYFLPKNHLEDMQSAVHAMAEKDLATLAKKISPGIKVETKILTGKPFIELIRSVLTGPHDLIIKPKQPAPGGKTLAGTDLHLLRKCPCPVWIINPTQRKPFGKIIIAVDPDPSDPEKVALNTDLIKIGTSLAQSEQGKIEVVHAWTLDGETTLRGPRFTMSDAEIDVLADNVRKTRLQWLQDLLAPYGDGAIKITLEKGEPGSTLVSIIERKKPDIVVMGTVARTGLPGLLIGNTAEYVLGRISCSVLAIKPRGFKTPVS</sequence>
<dbReference type="Gene3D" id="3.40.50.12370">
    <property type="match status" value="1"/>
</dbReference>
<evidence type="ECO:0000256" key="1">
    <source>
        <dbReference type="ARBA" id="ARBA00004496"/>
    </source>
</evidence>
<evidence type="ECO:0000259" key="5">
    <source>
        <dbReference type="Pfam" id="PF00582"/>
    </source>
</evidence>
<dbReference type="PANTHER" id="PTHR47892:SF1">
    <property type="entry name" value="UNIVERSAL STRESS PROTEIN E"/>
    <property type="match status" value="1"/>
</dbReference>
<dbReference type="STRING" id="338963.Pcar_2623"/>
<feature type="domain" description="UspA" evidence="5">
    <location>
        <begin position="4"/>
        <end position="141"/>
    </location>
</feature>
<proteinExistence type="inferred from homology"/>
<name>Q3A196_SYNC1</name>
<keyword evidence="7" id="KW-1185">Reference proteome</keyword>
<feature type="domain" description="UspA" evidence="5">
    <location>
        <begin position="149"/>
        <end position="299"/>
    </location>
</feature>
<dbReference type="HOGENOM" id="CLU_049301_1_1_7"/>
<comment type="subcellular location">
    <subcellularLocation>
        <location evidence="1">Cytoplasm</location>
    </subcellularLocation>
</comment>
<dbReference type="AlphaFoldDB" id="Q3A196"/>
<dbReference type="InterPro" id="IPR006016">
    <property type="entry name" value="UspA"/>
</dbReference>
<comment type="function">
    <text evidence="4">Required for resistance to DNA-damaging agents.</text>
</comment>
<keyword evidence="3" id="KW-0963">Cytoplasm</keyword>
<gene>
    <name evidence="6" type="primary">usp-3</name>
    <name evidence="6" type="ordered locus">Pcar_2623</name>
</gene>
<dbReference type="EMBL" id="CP000142">
    <property type="protein sequence ID" value="ABA89861.1"/>
    <property type="molecule type" value="Genomic_DNA"/>
</dbReference>
<evidence type="ECO:0000313" key="7">
    <source>
        <dbReference type="Proteomes" id="UP000002534"/>
    </source>
</evidence>
<comment type="similarity">
    <text evidence="2">Belongs to the universal stress protein A family.</text>
</comment>
<dbReference type="GO" id="GO:0005737">
    <property type="term" value="C:cytoplasm"/>
    <property type="evidence" value="ECO:0007669"/>
    <property type="project" value="UniProtKB-SubCell"/>
</dbReference>
<reference evidence="6 7" key="2">
    <citation type="journal article" date="2012" name="BMC Genomics">
        <title>The genome of Pelobacter carbinolicus reveals surprising metabolic capabilities and physiological features.</title>
        <authorList>
            <person name="Aklujkar M."/>
            <person name="Haveman S.A."/>
            <person name="Didonato R.Jr."/>
            <person name="Chertkov O."/>
            <person name="Han C.S."/>
            <person name="Land M.L."/>
            <person name="Brown P."/>
            <person name="Lovley D.R."/>
        </authorList>
    </citation>
    <scope>NUCLEOTIDE SEQUENCE [LARGE SCALE GENOMIC DNA]</scope>
    <source>
        <strain evidence="7">DSM 2380 / NBRC 103641 / GraBd1</strain>
    </source>
</reference>
<dbReference type="InterPro" id="IPR006015">
    <property type="entry name" value="Universal_stress_UspA"/>
</dbReference>
<evidence type="ECO:0000256" key="4">
    <source>
        <dbReference type="ARBA" id="ARBA00037131"/>
    </source>
</evidence>
<dbReference type="SUPFAM" id="SSF52402">
    <property type="entry name" value="Adenine nucleotide alpha hydrolases-like"/>
    <property type="match status" value="2"/>
</dbReference>
<dbReference type="OrthoDB" id="5564966at2"/>
<protein>
    <submittedName>
        <fullName evidence="6">Universal stress protein Usp</fullName>
    </submittedName>
</protein>
<dbReference type="KEGG" id="pca:Pcar_2623"/>
<dbReference type="eggNOG" id="COG0589">
    <property type="taxonomic scope" value="Bacteria"/>
</dbReference>
<dbReference type="Pfam" id="PF00582">
    <property type="entry name" value="Usp"/>
    <property type="match status" value="2"/>
</dbReference>
<evidence type="ECO:0000256" key="3">
    <source>
        <dbReference type="ARBA" id="ARBA00022490"/>
    </source>
</evidence>
<reference evidence="7" key="1">
    <citation type="submission" date="2005-10" db="EMBL/GenBank/DDBJ databases">
        <title>Complete sequence of Pelobacter carbinolicus DSM 2380.</title>
        <authorList>
            <person name="Copeland A."/>
            <person name="Lucas S."/>
            <person name="Lapidus A."/>
            <person name="Barry K."/>
            <person name="Detter J.C."/>
            <person name="Glavina T."/>
            <person name="Hammon N."/>
            <person name="Israni S."/>
            <person name="Pitluck S."/>
            <person name="Chertkov O."/>
            <person name="Schmutz J."/>
            <person name="Larimer F."/>
            <person name="Land M."/>
            <person name="Kyrpides N."/>
            <person name="Ivanova N."/>
            <person name="Richardson P."/>
        </authorList>
    </citation>
    <scope>NUCLEOTIDE SEQUENCE [LARGE SCALE GENOMIC DNA]</scope>
    <source>
        <strain evidence="7">DSM 2380 / NBRC 103641 / GraBd1</strain>
    </source>
</reference>
<dbReference type="Proteomes" id="UP000002534">
    <property type="component" value="Chromosome"/>
</dbReference>
<evidence type="ECO:0000313" key="6">
    <source>
        <dbReference type="EMBL" id="ABA89861.1"/>
    </source>
</evidence>
<accession>Q3A196</accession>
<dbReference type="PANTHER" id="PTHR47892">
    <property type="entry name" value="UNIVERSAL STRESS PROTEIN E"/>
    <property type="match status" value="1"/>
</dbReference>
<dbReference type="PRINTS" id="PR01438">
    <property type="entry name" value="UNVRSLSTRESS"/>
</dbReference>
<dbReference type="RefSeq" id="WP_011342400.1">
    <property type="nucleotide sequence ID" value="NC_007498.2"/>
</dbReference>
<organism evidence="6 7">
    <name type="scientific">Syntrophotalea carbinolica (strain DSM 2380 / NBRC 103641 / GraBd1)</name>
    <name type="common">Pelobacter carbinolicus</name>
    <dbReference type="NCBI Taxonomy" id="338963"/>
    <lineage>
        <taxon>Bacteria</taxon>
        <taxon>Pseudomonadati</taxon>
        <taxon>Thermodesulfobacteriota</taxon>
        <taxon>Desulfuromonadia</taxon>
        <taxon>Desulfuromonadales</taxon>
        <taxon>Syntrophotaleaceae</taxon>
        <taxon>Syntrophotalea</taxon>
    </lineage>
</organism>